<gene>
    <name evidence="5" type="ORF">LSH36_583g00039</name>
</gene>
<dbReference type="InterPro" id="IPR012340">
    <property type="entry name" value="NA-bd_OB-fold"/>
</dbReference>
<dbReference type="Pfam" id="PF00436">
    <property type="entry name" value="SSB"/>
    <property type="match status" value="1"/>
</dbReference>
<sequence>MREDKEASILVISSDHLIYPTDLFIETVEQADGFSRTGALVTMGIVPHRPDTGYGYIKKGALLTQGVWQISEFMEKPDQRTADHYYGSKNYFWNSGMFVFYASVMLREFEQHIPYLATLVRKIRETRNFDEDLVLLYRNLKAISIDYAVMEKSKRGVVVKAAFQWSDVGNWDELFRLAQEGIIADKEKDVYKLDTTSVYTKNSDRVLVHSEVPVALIGLKLDTKVTAEVTASFGWHLDRLNPEEGQQAKDSHVVVPYFENSAKLEFIMTLRGKSSEEFGEGKYYGWIRVKNVEVVIGNEDFYRKRRSGIFYQRTGIGTTENEPKHPISISWEGIEAEVRLGPYVYLDLTSSEKDFSYTKEKPIIDADVVPGDRKVQLIQAPQLSEGIGIGFRLNDRIDVVISWLSGKRWASNPNNTYGIQGIIKAKPSSYLDMFFSGIVSYNFFLEKGNKGKLFIPFYGGTAVIGSKIPIKKNLYFSPYLGVVFSGRHSNFTDEVINNSNASKILDMKVYTDFIFDWSEWGRKDEDAELPFFNNDVSVSSGASFSCYYFRNLINQVNPMEEKQHMVGLRIGLFEDDSDEGLIPLLGASLISNINIDLKNKLLDVGLASYVKVDVGAVQPYLELAVEPKITATAEAKFGVDLDTIPDKVGITTGFESYAEFSIEMLLRDKKTEEFGEGDIYGWIKVEDVKITIDSDTHGPDYDSNDKKYDAKTAISHPLTISWGAIEAEIRLGPMVYISLTGGDFDTGKAREYTVITGHVINIPSGLRVFDDGEDIAGVAIGFNFLKNKALNIELGLASQVGALSAANNPEKEDSYYVSLETTYKSFMDIDFLLGIKGDWLSTAVGNKSSAYEKLAMGVSLSKEIPIILDGDISLKPFVGVEFGLRPLEGSKHLFDIQAALSISAQWDKRGVKQTNKSVGFFDDGVEVTSGVGIGVVYVNKDFLGAGPKNDRQHFMYAKVALYEDDGDKGIIPMLGASLIFDLYANLLSKNLVKDLRYGTGFYTSLDVGKVDPHVGLIYRSSAALTTNSPKAGDLQVKVGLDITELVANTTFSLDWESGNILQTTVTKKGDKLFQAATDEVNSNITHSNSRTQYLPFFFLLIPARNLVKDPVLQELTSGKSVCNFTIAHNRYTKRESETHKDVFYFDVEVWEQVAENCHKYLSKGRGVRVSGRLKQDRWENDAGSVQSRVKVIGDHVEFQSRGAWRTKEKTEDKDASEISPVEDQISETSGTSDNI</sequence>
<name>A0AAD9J5Z9_9ANNE</name>
<dbReference type="GO" id="GO:0009298">
    <property type="term" value="P:GDP-mannose biosynthetic process"/>
    <property type="evidence" value="ECO:0007669"/>
    <property type="project" value="TreeGrafter"/>
</dbReference>
<dbReference type="InterPro" id="IPR000424">
    <property type="entry name" value="Primosome_PriB/ssb"/>
</dbReference>
<dbReference type="GO" id="GO:0003697">
    <property type="term" value="F:single-stranded DNA binding"/>
    <property type="evidence" value="ECO:0007669"/>
    <property type="project" value="InterPro"/>
</dbReference>
<dbReference type="SUPFAM" id="SSF53448">
    <property type="entry name" value="Nucleotide-diphospho-sugar transferases"/>
    <property type="match status" value="1"/>
</dbReference>
<evidence type="ECO:0000313" key="5">
    <source>
        <dbReference type="EMBL" id="KAK2146758.1"/>
    </source>
</evidence>
<dbReference type="AlphaFoldDB" id="A0AAD9J5Z9"/>
<feature type="compositionally biased region" description="Basic and acidic residues" evidence="3">
    <location>
        <begin position="1205"/>
        <end position="1216"/>
    </location>
</feature>
<keyword evidence="6" id="KW-1185">Reference proteome</keyword>
<organism evidence="5 6">
    <name type="scientific">Paralvinella palmiformis</name>
    <dbReference type="NCBI Taxonomy" id="53620"/>
    <lineage>
        <taxon>Eukaryota</taxon>
        <taxon>Metazoa</taxon>
        <taxon>Spiralia</taxon>
        <taxon>Lophotrochozoa</taxon>
        <taxon>Annelida</taxon>
        <taxon>Polychaeta</taxon>
        <taxon>Sedentaria</taxon>
        <taxon>Canalipalpata</taxon>
        <taxon>Terebellida</taxon>
        <taxon>Terebelliformia</taxon>
        <taxon>Alvinellidae</taxon>
        <taxon>Paralvinella</taxon>
    </lineage>
</organism>
<dbReference type="Gene3D" id="3.90.550.10">
    <property type="entry name" value="Spore Coat Polysaccharide Biosynthesis Protein SpsA, Chain A"/>
    <property type="match status" value="1"/>
</dbReference>
<dbReference type="EMBL" id="JAODUP010000583">
    <property type="protein sequence ID" value="KAK2146758.1"/>
    <property type="molecule type" value="Genomic_DNA"/>
</dbReference>
<dbReference type="Pfam" id="PF00483">
    <property type="entry name" value="NTP_transferase"/>
    <property type="match status" value="1"/>
</dbReference>
<dbReference type="GO" id="GO:0006260">
    <property type="term" value="P:DNA replication"/>
    <property type="evidence" value="ECO:0007669"/>
    <property type="project" value="InterPro"/>
</dbReference>
<accession>A0AAD9J5Z9</accession>
<feature type="compositionally biased region" description="Polar residues" evidence="3">
    <location>
        <begin position="1226"/>
        <end position="1235"/>
    </location>
</feature>
<evidence type="ECO:0000256" key="3">
    <source>
        <dbReference type="SAM" id="MobiDB-lite"/>
    </source>
</evidence>
<dbReference type="InterPro" id="IPR051161">
    <property type="entry name" value="Mannose-6P_isomerase_type2"/>
</dbReference>
<dbReference type="Gene3D" id="2.40.50.140">
    <property type="entry name" value="Nucleic acid-binding proteins"/>
    <property type="match status" value="1"/>
</dbReference>
<dbReference type="InterPro" id="IPR011344">
    <property type="entry name" value="ssDNA-bd"/>
</dbReference>
<evidence type="ECO:0000256" key="2">
    <source>
        <dbReference type="PROSITE-ProRule" id="PRU00252"/>
    </source>
</evidence>
<evidence type="ECO:0000259" key="4">
    <source>
        <dbReference type="Pfam" id="PF00483"/>
    </source>
</evidence>
<feature type="region of interest" description="Disordered" evidence="3">
    <location>
        <begin position="1203"/>
        <end position="1235"/>
    </location>
</feature>
<dbReference type="PANTHER" id="PTHR46390">
    <property type="entry name" value="MANNOSE-1-PHOSPHATE GUANYLYLTRANSFERASE"/>
    <property type="match status" value="1"/>
</dbReference>
<comment type="caution">
    <text evidence="5">The sequence shown here is derived from an EMBL/GenBank/DDBJ whole genome shotgun (WGS) entry which is preliminary data.</text>
</comment>
<dbReference type="SUPFAM" id="SSF50249">
    <property type="entry name" value="Nucleic acid-binding proteins"/>
    <property type="match status" value="1"/>
</dbReference>
<protein>
    <recommendedName>
        <fullName evidence="4">Nucleotidyl transferase domain-containing protein</fullName>
    </recommendedName>
</protein>
<proteinExistence type="predicted"/>
<evidence type="ECO:0000256" key="1">
    <source>
        <dbReference type="ARBA" id="ARBA00023125"/>
    </source>
</evidence>
<dbReference type="NCBIfam" id="TIGR00621">
    <property type="entry name" value="ssb"/>
    <property type="match status" value="1"/>
</dbReference>
<keyword evidence="1 2" id="KW-0238">DNA-binding</keyword>
<feature type="domain" description="Nucleotidyl transferase" evidence="4">
    <location>
        <begin position="5"/>
        <end position="179"/>
    </location>
</feature>
<dbReference type="GO" id="GO:0004475">
    <property type="term" value="F:mannose-1-phosphate guanylyltransferase (GTP) activity"/>
    <property type="evidence" value="ECO:0007669"/>
    <property type="project" value="TreeGrafter"/>
</dbReference>
<dbReference type="InterPro" id="IPR029044">
    <property type="entry name" value="Nucleotide-diphossugar_trans"/>
</dbReference>
<dbReference type="CDD" id="cd04496">
    <property type="entry name" value="SSB_OBF"/>
    <property type="match status" value="1"/>
</dbReference>
<reference evidence="5" key="1">
    <citation type="journal article" date="2023" name="Mol. Biol. Evol.">
        <title>Third-Generation Sequencing Reveals the Adaptive Role of the Epigenome in Three Deep-Sea Polychaetes.</title>
        <authorList>
            <person name="Perez M."/>
            <person name="Aroh O."/>
            <person name="Sun Y."/>
            <person name="Lan Y."/>
            <person name="Juniper S.K."/>
            <person name="Young C.R."/>
            <person name="Angers B."/>
            <person name="Qian P.Y."/>
        </authorList>
    </citation>
    <scope>NUCLEOTIDE SEQUENCE</scope>
    <source>
        <strain evidence="5">P08H-3</strain>
    </source>
</reference>
<dbReference type="PROSITE" id="PS50935">
    <property type="entry name" value="SSB"/>
    <property type="match status" value="1"/>
</dbReference>
<dbReference type="Proteomes" id="UP001208570">
    <property type="component" value="Unassembled WGS sequence"/>
</dbReference>
<dbReference type="PANTHER" id="PTHR46390:SF1">
    <property type="entry name" value="MANNOSE-1-PHOSPHATE GUANYLYLTRANSFERASE"/>
    <property type="match status" value="1"/>
</dbReference>
<dbReference type="InterPro" id="IPR005835">
    <property type="entry name" value="NTP_transferase_dom"/>
</dbReference>
<evidence type="ECO:0000313" key="6">
    <source>
        <dbReference type="Proteomes" id="UP001208570"/>
    </source>
</evidence>